<dbReference type="InterPro" id="IPR052518">
    <property type="entry name" value="CHR_Transporter"/>
</dbReference>
<dbReference type="PANTHER" id="PTHR43663:SF1">
    <property type="entry name" value="CHROMATE TRANSPORTER"/>
    <property type="match status" value="1"/>
</dbReference>
<comment type="similarity">
    <text evidence="2">Belongs to the chromate ion transporter (CHR) (TC 2.A.51) family.</text>
</comment>
<feature type="transmembrane region" description="Helical" evidence="7">
    <location>
        <begin position="112"/>
        <end position="132"/>
    </location>
</feature>
<dbReference type="InterPro" id="IPR003370">
    <property type="entry name" value="Chromate_transpt"/>
</dbReference>
<dbReference type="Pfam" id="PF02417">
    <property type="entry name" value="Chromate_transp"/>
    <property type="match status" value="1"/>
</dbReference>
<gene>
    <name evidence="8" type="ORF">Q5761_07525</name>
</gene>
<protein>
    <submittedName>
        <fullName evidence="8">Chromate transporter</fullName>
    </submittedName>
</protein>
<proteinExistence type="inferred from homology"/>
<dbReference type="PANTHER" id="PTHR43663">
    <property type="entry name" value="CHROMATE TRANSPORT PROTEIN-RELATED"/>
    <property type="match status" value="1"/>
</dbReference>
<evidence type="ECO:0000313" key="8">
    <source>
        <dbReference type="EMBL" id="WPD18234.1"/>
    </source>
</evidence>
<accession>A0ABZ0QNH8</accession>
<feature type="transmembrane region" description="Helical" evidence="7">
    <location>
        <begin position="144"/>
        <end position="175"/>
    </location>
</feature>
<evidence type="ECO:0000256" key="3">
    <source>
        <dbReference type="ARBA" id="ARBA00022475"/>
    </source>
</evidence>
<evidence type="ECO:0000256" key="5">
    <source>
        <dbReference type="ARBA" id="ARBA00022989"/>
    </source>
</evidence>
<keyword evidence="4 7" id="KW-0812">Transmembrane</keyword>
<comment type="subcellular location">
    <subcellularLocation>
        <location evidence="1">Cell membrane</location>
        <topology evidence="1">Multi-pass membrane protein</topology>
    </subcellularLocation>
</comment>
<keyword evidence="5 7" id="KW-1133">Transmembrane helix</keyword>
<evidence type="ECO:0000256" key="7">
    <source>
        <dbReference type="SAM" id="Phobius"/>
    </source>
</evidence>
<dbReference type="Proteomes" id="UP001304683">
    <property type="component" value="Chromosome"/>
</dbReference>
<organism evidence="8 9">
    <name type="scientific">Thermaerobacter composti</name>
    <dbReference type="NCBI Taxonomy" id="554949"/>
    <lineage>
        <taxon>Bacteria</taxon>
        <taxon>Bacillati</taxon>
        <taxon>Bacillota</taxon>
        <taxon>Clostridia</taxon>
        <taxon>Eubacteriales</taxon>
        <taxon>Clostridiales Family XVII. Incertae Sedis</taxon>
        <taxon>Thermaerobacter</taxon>
    </lineage>
</organism>
<keyword evidence="9" id="KW-1185">Reference proteome</keyword>
<dbReference type="EMBL" id="CP132508">
    <property type="protein sequence ID" value="WPD18234.1"/>
    <property type="molecule type" value="Genomic_DNA"/>
</dbReference>
<feature type="transmembrane region" description="Helical" evidence="7">
    <location>
        <begin position="75"/>
        <end position="100"/>
    </location>
</feature>
<evidence type="ECO:0000256" key="2">
    <source>
        <dbReference type="ARBA" id="ARBA00005262"/>
    </source>
</evidence>
<sequence>MPVSWERLWQLAVAFGQSGLLGFGGGPGVVPFIKEQVVDRYHWMDEPGFAETLALGNALPGPIATKLAAFIGFKVAGLLGLLVATTAAVAPTAIAMIALVGLFQAYRHSPAVAGALNAVKPVAVALMLQVAWDLGTRSFPGAATWIIGAVSAVLLFAGVNPALVVALALVTGAVLRI</sequence>
<dbReference type="RefSeq" id="WP_243123384.1">
    <property type="nucleotide sequence ID" value="NZ_CP132508.1"/>
</dbReference>
<evidence type="ECO:0000256" key="1">
    <source>
        <dbReference type="ARBA" id="ARBA00004651"/>
    </source>
</evidence>
<keyword evidence="3" id="KW-1003">Cell membrane</keyword>
<evidence type="ECO:0000256" key="6">
    <source>
        <dbReference type="ARBA" id="ARBA00023136"/>
    </source>
</evidence>
<keyword evidence="6 7" id="KW-0472">Membrane</keyword>
<evidence type="ECO:0000313" key="9">
    <source>
        <dbReference type="Proteomes" id="UP001304683"/>
    </source>
</evidence>
<name>A0ABZ0QNH8_9FIRM</name>
<reference evidence="8 9" key="1">
    <citation type="submission" date="2023-08" db="EMBL/GenBank/DDBJ databases">
        <title>Genome sequence of Thermaerobacter compostii strain Ins1, a spore-forming filamentous bacterium isolated from a deep geothermal reservoir.</title>
        <authorList>
            <person name="Bregnard D."/>
            <person name="Gonzalez D."/>
            <person name="Junier P."/>
        </authorList>
    </citation>
    <scope>NUCLEOTIDE SEQUENCE [LARGE SCALE GENOMIC DNA]</scope>
    <source>
        <strain evidence="8 9">Ins1</strain>
    </source>
</reference>
<evidence type="ECO:0000256" key="4">
    <source>
        <dbReference type="ARBA" id="ARBA00022692"/>
    </source>
</evidence>